<reference evidence="6" key="1">
    <citation type="submission" date="2020-07" db="EMBL/GenBank/DDBJ databases">
        <title>Ethylene signaling mediates host invasion by parasitic plants.</title>
        <authorList>
            <person name="Yoshida S."/>
        </authorList>
    </citation>
    <scope>NUCLEOTIDE SEQUENCE</scope>
    <source>
        <strain evidence="6">Okayama</strain>
    </source>
</reference>
<protein>
    <recommendedName>
        <fullName evidence="3">phenylalanine ammonia-lyase</fullName>
        <ecNumber evidence="3">4.3.1.24</ecNumber>
    </recommendedName>
</protein>
<dbReference type="OrthoDB" id="10051290at2759"/>
<feature type="compositionally biased region" description="Basic residues" evidence="5">
    <location>
        <begin position="14"/>
        <end position="49"/>
    </location>
</feature>
<evidence type="ECO:0000256" key="2">
    <source>
        <dbReference type="ARBA" id="ARBA00011881"/>
    </source>
</evidence>
<dbReference type="EMBL" id="BMAC01000785">
    <property type="protein sequence ID" value="GFQ02930.1"/>
    <property type="molecule type" value="Genomic_DNA"/>
</dbReference>
<dbReference type="InterPro" id="IPR008948">
    <property type="entry name" value="L-Aspartase-like"/>
</dbReference>
<feature type="non-terminal residue" evidence="6">
    <location>
        <position position="152"/>
    </location>
</feature>
<dbReference type="EC" id="4.3.1.24" evidence="3"/>
<dbReference type="Gene3D" id="1.20.200.10">
    <property type="entry name" value="Fumarase/aspartase (Central domain)"/>
    <property type="match status" value="1"/>
</dbReference>
<feature type="compositionally biased region" description="Low complexity" evidence="5">
    <location>
        <begin position="62"/>
        <end position="93"/>
    </location>
</feature>
<dbReference type="Proteomes" id="UP000653305">
    <property type="component" value="Unassembled WGS sequence"/>
</dbReference>
<accession>A0A830CV84</accession>
<sequence>KRRKPTRHLLQIPRGHHQIPQSKHHLLPPPPRHHHRLRRPRTLILHRRAPYGPANSKAVARAASPSMSSKLSSSPASVAASSSSSPKKASHSSMGQLSAPDWATTSLYEANILAVLSAIFVEVMNRNPEFTDHLTHKLKHQPGQIEAAAIME</sequence>
<evidence type="ECO:0000256" key="3">
    <source>
        <dbReference type="ARBA" id="ARBA00012139"/>
    </source>
</evidence>
<keyword evidence="4" id="KW-0585">Phenylalanine catabolism</keyword>
<keyword evidence="6" id="KW-0456">Lyase</keyword>
<dbReference type="GO" id="GO:0006559">
    <property type="term" value="P:L-phenylalanine catabolic process"/>
    <property type="evidence" value="ECO:0007669"/>
    <property type="project" value="UniProtKB-KW"/>
</dbReference>
<evidence type="ECO:0000256" key="5">
    <source>
        <dbReference type="SAM" id="MobiDB-lite"/>
    </source>
</evidence>
<dbReference type="AlphaFoldDB" id="A0A830CV84"/>
<evidence type="ECO:0000313" key="6">
    <source>
        <dbReference type="EMBL" id="GFQ02930.1"/>
    </source>
</evidence>
<dbReference type="GO" id="GO:0045548">
    <property type="term" value="F:phenylalanine ammonia-lyase activity"/>
    <property type="evidence" value="ECO:0007669"/>
    <property type="project" value="UniProtKB-EC"/>
</dbReference>
<dbReference type="SUPFAM" id="SSF48557">
    <property type="entry name" value="L-aspartase-like"/>
    <property type="match status" value="1"/>
</dbReference>
<dbReference type="PANTHER" id="PTHR10362">
    <property type="entry name" value="HISTIDINE AMMONIA-LYASE"/>
    <property type="match status" value="1"/>
</dbReference>
<gene>
    <name evidence="6" type="ORF">PHJA_002436800</name>
</gene>
<evidence type="ECO:0000256" key="1">
    <source>
        <dbReference type="ARBA" id="ARBA00002235"/>
    </source>
</evidence>
<comment type="caution">
    <text evidence="6">The sequence shown here is derived from an EMBL/GenBank/DDBJ whole genome shotgun (WGS) entry which is preliminary data.</text>
</comment>
<evidence type="ECO:0000256" key="4">
    <source>
        <dbReference type="ARBA" id="ARBA00023232"/>
    </source>
</evidence>
<comment type="function">
    <text evidence="1">This is a key enzyme of plant metabolism catalyzing the first reaction in the biosynthesis from L-phenylalanine of a wide variety of natural products based on the phenylpropane skeleton.</text>
</comment>
<comment type="subunit">
    <text evidence="2">Homotetramer.</text>
</comment>
<feature type="region of interest" description="Disordered" evidence="5">
    <location>
        <begin position="13"/>
        <end position="98"/>
    </location>
</feature>
<evidence type="ECO:0000313" key="7">
    <source>
        <dbReference type="Proteomes" id="UP000653305"/>
    </source>
</evidence>
<feature type="non-terminal residue" evidence="6">
    <location>
        <position position="1"/>
    </location>
</feature>
<keyword evidence="7" id="KW-1185">Reference proteome</keyword>
<proteinExistence type="predicted"/>
<organism evidence="6 7">
    <name type="scientific">Phtheirospermum japonicum</name>
    <dbReference type="NCBI Taxonomy" id="374723"/>
    <lineage>
        <taxon>Eukaryota</taxon>
        <taxon>Viridiplantae</taxon>
        <taxon>Streptophyta</taxon>
        <taxon>Embryophyta</taxon>
        <taxon>Tracheophyta</taxon>
        <taxon>Spermatophyta</taxon>
        <taxon>Magnoliopsida</taxon>
        <taxon>eudicotyledons</taxon>
        <taxon>Gunneridae</taxon>
        <taxon>Pentapetalae</taxon>
        <taxon>asterids</taxon>
        <taxon>lamiids</taxon>
        <taxon>Lamiales</taxon>
        <taxon>Orobanchaceae</taxon>
        <taxon>Orobanchaceae incertae sedis</taxon>
        <taxon>Phtheirospermum</taxon>
    </lineage>
</organism>
<name>A0A830CV84_9LAMI</name>
<dbReference type="InterPro" id="IPR001106">
    <property type="entry name" value="Aromatic_Lyase"/>
</dbReference>